<keyword evidence="1" id="KW-0732">Signal</keyword>
<accession>C4IZP3</accession>
<organism evidence="2">
    <name type="scientific">Zea mays</name>
    <name type="common">Maize</name>
    <dbReference type="NCBI Taxonomy" id="4577"/>
    <lineage>
        <taxon>Eukaryota</taxon>
        <taxon>Viridiplantae</taxon>
        <taxon>Streptophyta</taxon>
        <taxon>Embryophyta</taxon>
        <taxon>Tracheophyta</taxon>
        <taxon>Spermatophyta</taxon>
        <taxon>Magnoliopsida</taxon>
        <taxon>Liliopsida</taxon>
        <taxon>Poales</taxon>
        <taxon>Poaceae</taxon>
        <taxon>PACMAD clade</taxon>
        <taxon>Panicoideae</taxon>
        <taxon>Andropogonodae</taxon>
        <taxon>Andropogoneae</taxon>
        <taxon>Tripsacinae</taxon>
        <taxon>Zea</taxon>
    </lineage>
</organism>
<feature type="chain" id="PRO_5002939224" description="Secreted protein" evidence="1">
    <location>
        <begin position="21"/>
        <end position="71"/>
    </location>
</feature>
<reference evidence="2" key="1">
    <citation type="journal article" date="2009" name="PLoS Genet.">
        <title>Sequencing, mapping, and analysis of 27,455 maize full-length cDNAs.</title>
        <authorList>
            <person name="Soderlund C."/>
            <person name="Descour A."/>
            <person name="Kudrna D."/>
            <person name="Bomhoff M."/>
            <person name="Boyd L."/>
            <person name="Currie J."/>
            <person name="Angelova A."/>
            <person name="Collura K."/>
            <person name="Wissotski M."/>
            <person name="Ashley E."/>
            <person name="Morrow D."/>
            <person name="Fernandes J."/>
            <person name="Walbot V."/>
            <person name="Yu Y."/>
        </authorList>
    </citation>
    <scope>NUCLEOTIDE SEQUENCE</scope>
    <source>
        <strain evidence="2">B73</strain>
    </source>
</reference>
<protein>
    <recommendedName>
        <fullName evidence="3">Secreted protein</fullName>
    </recommendedName>
</protein>
<dbReference type="EMBL" id="BT084040">
    <property type="protein sequence ID" value="ACR34393.1"/>
    <property type="molecule type" value="mRNA"/>
</dbReference>
<evidence type="ECO:0000313" key="2">
    <source>
        <dbReference type="EMBL" id="ACR34393.1"/>
    </source>
</evidence>
<feature type="signal peptide" evidence="1">
    <location>
        <begin position="1"/>
        <end position="20"/>
    </location>
</feature>
<sequence length="71" mass="7609">MCSRCRWVCAPFAGLPLLNSATLRFSPPGRQAGSFACVCSKCSPCRASSAAALPMFVAVPFKSLLFCCFRL</sequence>
<evidence type="ECO:0000256" key="1">
    <source>
        <dbReference type="SAM" id="SignalP"/>
    </source>
</evidence>
<evidence type="ECO:0008006" key="3">
    <source>
        <dbReference type="Google" id="ProtNLM"/>
    </source>
</evidence>
<proteinExistence type="evidence at transcript level"/>
<name>C4IZP3_MAIZE</name>
<dbReference type="AlphaFoldDB" id="C4IZP3"/>